<evidence type="ECO:0000256" key="7">
    <source>
        <dbReference type="ARBA" id="ARBA00023136"/>
    </source>
</evidence>
<keyword evidence="7" id="KW-0472">Membrane</keyword>
<evidence type="ECO:0000256" key="8">
    <source>
        <dbReference type="ARBA" id="ARBA00031344"/>
    </source>
</evidence>
<dbReference type="AlphaFoldDB" id="A0A6M2DI29"/>
<dbReference type="EMBL" id="GIIL01000761">
    <property type="protein sequence ID" value="NOV44487.1"/>
    <property type="molecule type" value="Transcribed_RNA"/>
</dbReference>
<keyword evidence="9" id="KW-0175">Coiled coil</keyword>
<keyword evidence="5" id="KW-0653">Protein transport</keyword>
<keyword evidence="6" id="KW-0333">Golgi apparatus</keyword>
<dbReference type="InterPro" id="IPR009316">
    <property type="entry name" value="COG2"/>
</dbReference>
<comment type="subcellular location">
    <subcellularLocation>
        <location evidence="1">Golgi apparatus membrane</location>
        <topology evidence="1">Peripheral membrane protein</topology>
    </subcellularLocation>
</comment>
<evidence type="ECO:0000259" key="10">
    <source>
        <dbReference type="Pfam" id="PF06148"/>
    </source>
</evidence>
<evidence type="ECO:0000256" key="3">
    <source>
        <dbReference type="ARBA" id="ARBA00020977"/>
    </source>
</evidence>
<protein>
    <recommendedName>
        <fullName evidence="3">Conserved oligomeric Golgi complex subunit 2</fullName>
    </recommendedName>
    <alternativeName>
        <fullName evidence="8">Component of oligomeric Golgi complex 2</fullName>
    </alternativeName>
</protein>
<dbReference type="GO" id="GO:0017119">
    <property type="term" value="C:Golgi transport complex"/>
    <property type="evidence" value="ECO:0007669"/>
    <property type="project" value="TreeGrafter"/>
</dbReference>
<dbReference type="InterPro" id="IPR024603">
    <property type="entry name" value="COG_complex_COG2_C"/>
</dbReference>
<dbReference type="GO" id="GO:0000139">
    <property type="term" value="C:Golgi membrane"/>
    <property type="evidence" value="ECO:0007669"/>
    <property type="project" value="UniProtKB-SubCell"/>
</dbReference>
<dbReference type="GO" id="GO:0007030">
    <property type="term" value="P:Golgi organization"/>
    <property type="evidence" value="ECO:0007669"/>
    <property type="project" value="InterPro"/>
</dbReference>
<evidence type="ECO:0000259" key="11">
    <source>
        <dbReference type="Pfam" id="PF12022"/>
    </source>
</evidence>
<proteinExistence type="inferred from homology"/>
<dbReference type="GO" id="GO:0006891">
    <property type="term" value="P:intra-Golgi vesicle-mediated transport"/>
    <property type="evidence" value="ECO:0007669"/>
    <property type="project" value="TreeGrafter"/>
</dbReference>
<dbReference type="GO" id="GO:0015031">
    <property type="term" value="P:protein transport"/>
    <property type="evidence" value="ECO:0007669"/>
    <property type="project" value="UniProtKB-KW"/>
</dbReference>
<name>A0A6M2DI29_XENCH</name>
<evidence type="ECO:0000256" key="6">
    <source>
        <dbReference type="ARBA" id="ARBA00023034"/>
    </source>
</evidence>
<keyword evidence="12" id="KW-0675">Receptor</keyword>
<keyword evidence="12" id="KW-0449">Lipoprotein</keyword>
<dbReference type="InterPro" id="IPR024602">
    <property type="entry name" value="COG_su2_N"/>
</dbReference>
<sequence length="667" mass="77857">MDKTNDIFTLPEAPKGLCFNKNDFTKKTFSVDEFLQENRNVASLETMRNDLGVYLKVLRSSMIELINKDYADFVNLSTNLIGLDVSISDIQTPLGQFKEQILLVKLTLNDVMSELKHCLEQRTFLRKQKRSLNNLLHIRNSIIKLESLLTQCDNNPALLERIASEYNLLQFRMSVCLHIEDAHKESCSNIHTRICDEVDNFFRECIKSKNIDLLTRCLHIYITLNKALHVENLYKKEYVAPVMYDIISETNLQQRAEGLNGIYKDILSFVSTNMLELISINKSCNFLLNSLWTEVEMRLETYMSSIFAPGNPDMFYEKYMFTTQFLETLESYFKDEMSIKQFRQHEQYKKFQQRWNLPVYFQIRFQEIGGCMETCCADLNIVKINNKLLQTLTLLECIDKCWMNGVFLKQISHKFWKLTLQLISRYCTWIKDATSSIIKSNEDNKVDKYILLYTDISTLVLKDIPDVLNKAQVHFDVKHLHLLTTSIEDSKISLQQCLPRIKDEIIKEICDESIGYIKHVNDIPRLFRKTNRETPNKACSYINSILDIPVKFYNSYKQDIVQEVDEWMETIFSTITERLHASMSDLLASVQKTEESLRRLKQIRDRASTANTEKSGITDDDKIRLQLLVDVTTYSQSITKHGINTKNIKMLQELIKLVEDATRVKIG</sequence>
<feature type="domain" description="Conserved oligomeric Golgi complex subunit 2 N-terminal" evidence="10">
    <location>
        <begin position="17"/>
        <end position="90"/>
    </location>
</feature>
<evidence type="ECO:0000256" key="5">
    <source>
        <dbReference type="ARBA" id="ARBA00022927"/>
    </source>
</evidence>
<feature type="domain" description="COG complex component COG2 C-terminal" evidence="11">
    <location>
        <begin position="353"/>
        <end position="631"/>
    </location>
</feature>
<evidence type="ECO:0000256" key="9">
    <source>
        <dbReference type="SAM" id="Coils"/>
    </source>
</evidence>
<evidence type="ECO:0000313" key="12">
    <source>
        <dbReference type="EMBL" id="NOV44487.1"/>
    </source>
</evidence>
<reference evidence="12" key="1">
    <citation type="submission" date="2020-03" db="EMBL/GenBank/DDBJ databases">
        <title>Transcriptomic Profiling of the Digestive Tract of the Rat Flea, Xenopsylla cheopis, Following Blood Feeding and Infection with Yersinia pestis.</title>
        <authorList>
            <person name="Bland D.M."/>
            <person name="Martens C.A."/>
            <person name="Virtaneva K."/>
            <person name="Kanakabandi K."/>
            <person name="Long D."/>
            <person name="Rosenke R."/>
            <person name="Saturday G.A."/>
            <person name="Hoyt F.H."/>
            <person name="Bruno D.P."/>
            <person name="Ribeiro J.M.C."/>
            <person name="Hinnebusch J."/>
        </authorList>
    </citation>
    <scope>NUCLEOTIDE SEQUENCE</scope>
</reference>
<dbReference type="PANTHER" id="PTHR12961:SF0">
    <property type="entry name" value="CONSERVED OLIGOMERIC GOLGI COMPLEX SUBUNIT 2"/>
    <property type="match status" value="1"/>
</dbReference>
<evidence type="ECO:0000256" key="4">
    <source>
        <dbReference type="ARBA" id="ARBA00022448"/>
    </source>
</evidence>
<dbReference type="PANTHER" id="PTHR12961">
    <property type="entry name" value="CONSERVED OLIGOMERIC GOLGI COMPLEX COMPONENT 2"/>
    <property type="match status" value="1"/>
</dbReference>
<accession>A0A6M2DI29</accession>
<keyword evidence="4" id="KW-0813">Transport</keyword>
<dbReference type="Pfam" id="PF12022">
    <property type="entry name" value="COG2_C"/>
    <property type="match status" value="1"/>
</dbReference>
<organism evidence="12">
    <name type="scientific">Xenopsylla cheopis</name>
    <name type="common">Oriental rat flea</name>
    <name type="synonym">Pulex cheopis</name>
    <dbReference type="NCBI Taxonomy" id="163159"/>
    <lineage>
        <taxon>Eukaryota</taxon>
        <taxon>Metazoa</taxon>
        <taxon>Ecdysozoa</taxon>
        <taxon>Arthropoda</taxon>
        <taxon>Hexapoda</taxon>
        <taxon>Insecta</taxon>
        <taxon>Pterygota</taxon>
        <taxon>Neoptera</taxon>
        <taxon>Endopterygota</taxon>
        <taxon>Siphonaptera</taxon>
        <taxon>Pulicidae</taxon>
        <taxon>Xenopsyllinae</taxon>
        <taxon>Xenopsylla</taxon>
    </lineage>
</organism>
<dbReference type="Pfam" id="PF06148">
    <property type="entry name" value="COG2_N"/>
    <property type="match status" value="1"/>
</dbReference>
<feature type="coiled-coil region" evidence="9">
    <location>
        <begin position="583"/>
        <end position="610"/>
    </location>
</feature>
<evidence type="ECO:0000256" key="1">
    <source>
        <dbReference type="ARBA" id="ARBA00004395"/>
    </source>
</evidence>
<comment type="similarity">
    <text evidence="2">Belongs to the COG2 family.</text>
</comment>
<evidence type="ECO:0000256" key="2">
    <source>
        <dbReference type="ARBA" id="ARBA00007603"/>
    </source>
</evidence>